<protein>
    <submittedName>
        <fullName evidence="1">Uncharacterized protein</fullName>
    </submittedName>
</protein>
<dbReference type="EMBL" id="GBXM01006908">
    <property type="protein sequence ID" value="JAI01670.1"/>
    <property type="molecule type" value="Transcribed_RNA"/>
</dbReference>
<organism evidence="1">
    <name type="scientific">Anguilla anguilla</name>
    <name type="common">European freshwater eel</name>
    <name type="synonym">Muraena anguilla</name>
    <dbReference type="NCBI Taxonomy" id="7936"/>
    <lineage>
        <taxon>Eukaryota</taxon>
        <taxon>Metazoa</taxon>
        <taxon>Chordata</taxon>
        <taxon>Craniata</taxon>
        <taxon>Vertebrata</taxon>
        <taxon>Euteleostomi</taxon>
        <taxon>Actinopterygii</taxon>
        <taxon>Neopterygii</taxon>
        <taxon>Teleostei</taxon>
        <taxon>Anguilliformes</taxon>
        <taxon>Anguillidae</taxon>
        <taxon>Anguilla</taxon>
    </lineage>
</organism>
<accession>A0A0E9XG74</accession>
<proteinExistence type="predicted"/>
<evidence type="ECO:0000313" key="1">
    <source>
        <dbReference type="EMBL" id="JAI01670.1"/>
    </source>
</evidence>
<dbReference type="AlphaFoldDB" id="A0A0E9XG74"/>
<sequence length="69" mass="7707">MSFITYLHWHNALQELCFVSAVVLPSPVQWTFVLTGTSSSFDVSPLVREQACALEKHPALCDVKASVYH</sequence>
<reference evidence="1" key="2">
    <citation type="journal article" date="2015" name="Fish Shellfish Immunol.">
        <title>Early steps in the European eel (Anguilla anguilla)-Vibrio vulnificus interaction in the gills: Role of the RtxA13 toxin.</title>
        <authorList>
            <person name="Callol A."/>
            <person name="Pajuelo D."/>
            <person name="Ebbesson L."/>
            <person name="Teles M."/>
            <person name="MacKenzie S."/>
            <person name="Amaro C."/>
        </authorList>
    </citation>
    <scope>NUCLEOTIDE SEQUENCE</scope>
</reference>
<reference evidence="1" key="1">
    <citation type="submission" date="2014-11" db="EMBL/GenBank/DDBJ databases">
        <authorList>
            <person name="Amaro Gonzalez C."/>
        </authorList>
    </citation>
    <scope>NUCLEOTIDE SEQUENCE</scope>
</reference>
<name>A0A0E9XG74_ANGAN</name>